<evidence type="ECO:0000256" key="2">
    <source>
        <dbReference type="SAM" id="MobiDB-lite"/>
    </source>
</evidence>
<dbReference type="Proteomes" id="UP000195402">
    <property type="component" value="Unassembled WGS sequence"/>
</dbReference>
<feature type="compositionally biased region" description="Low complexity" evidence="2">
    <location>
        <begin position="133"/>
        <end position="149"/>
    </location>
</feature>
<feature type="region of interest" description="Disordered" evidence="2">
    <location>
        <begin position="239"/>
        <end position="310"/>
    </location>
</feature>
<evidence type="ECO:0000313" key="5">
    <source>
        <dbReference type="Proteomes" id="UP000195402"/>
    </source>
</evidence>
<dbReference type="Pfam" id="PF11250">
    <property type="entry name" value="FAF"/>
    <property type="match status" value="1"/>
</dbReference>
<evidence type="ECO:0000256" key="1">
    <source>
        <dbReference type="ARBA" id="ARBA00008690"/>
    </source>
</evidence>
<dbReference type="STRING" id="56857.A0A200Q8B2"/>
<feature type="region of interest" description="Disordered" evidence="2">
    <location>
        <begin position="44"/>
        <end position="71"/>
    </location>
</feature>
<dbReference type="InterPro" id="IPR021410">
    <property type="entry name" value="FAF"/>
</dbReference>
<feature type="compositionally biased region" description="Acidic residues" evidence="2">
    <location>
        <begin position="269"/>
        <end position="298"/>
    </location>
</feature>
<dbReference type="FunCoup" id="A0A200Q8B2">
    <property type="interactions" value="75"/>
</dbReference>
<organism evidence="4 5">
    <name type="scientific">Macleaya cordata</name>
    <name type="common">Five-seeded plume-poppy</name>
    <name type="synonym">Bocconia cordata</name>
    <dbReference type="NCBI Taxonomy" id="56857"/>
    <lineage>
        <taxon>Eukaryota</taxon>
        <taxon>Viridiplantae</taxon>
        <taxon>Streptophyta</taxon>
        <taxon>Embryophyta</taxon>
        <taxon>Tracheophyta</taxon>
        <taxon>Spermatophyta</taxon>
        <taxon>Magnoliopsida</taxon>
        <taxon>Ranunculales</taxon>
        <taxon>Papaveraceae</taxon>
        <taxon>Papaveroideae</taxon>
        <taxon>Macleaya</taxon>
    </lineage>
</organism>
<accession>A0A200Q8B2</accession>
<reference evidence="4 5" key="1">
    <citation type="journal article" date="2017" name="Mol. Plant">
        <title>The Genome of Medicinal Plant Macleaya cordata Provides New Insights into Benzylisoquinoline Alkaloids Metabolism.</title>
        <authorList>
            <person name="Liu X."/>
            <person name="Liu Y."/>
            <person name="Huang P."/>
            <person name="Ma Y."/>
            <person name="Qing Z."/>
            <person name="Tang Q."/>
            <person name="Cao H."/>
            <person name="Cheng P."/>
            <person name="Zheng Y."/>
            <person name="Yuan Z."/>
            <person name="Zhou Y."/>
            <person name="Liu J."/>
            <person name="Tang Z."/>
            <person name="Zhuo Y."/>
            <person name="Zhang Y."/>
            <person name="Yu L."/>
            <person name="Huang J."/>
            <person name="Yang P."/>
            <person name="Peng Q."/>
            <person name="Zhang J."/>
            <person name="Jiang W."/>
            <person name="Zhang Z."/>
            <person name="Lin K."/>
            <person name="Ro D.K."/>
            <person name="Chen X."/>
            <person name="Xiong X."/>
            <person name="Shang Y."/>
            <person name="Huang S."/>
            <person name="Zeng J."/>
        </authorList>
    </citation>
    <scope>NUCLEOTIDE SEQUENCE [LARGE SCALE GENOMIC DNA]</scope>
    <source>
        <strain evidence="5">cv. BLH2017</strain>
        <tissue evidence="4">Root</tissue>
    </source>
</reference>
<dbReference type="InterPro" id="IPR046431">
    <property type="entry name" value="FAF_dom"/>
</dbReference>
<dbReference type="OrthoDB" id="1916983at2759"/>
<evidence type="ECO:0000259" key="3">
    <source>
        <dbReference type="Pfam" id="PF11250"/>
    </source>
</evidence>
<dbReference type="PANTHER" id="PTHR33155:SF8">
    <property type="entry name" value="PROTEIN FANTASTIC FOUR 1"/>
    <property type="match status" value="1"/>
</dbReference>
<dbReference type="AlphaFoldDB" id="A0A200Q8B2"/>
<feature type="region of interest" description="Disordered" evidence="2">
    <location>
        <begin position="133"/>
        <end position="180"/>
    </location>
</feature>
<feature type="compositionally biased region" description="Basic and acidic residues" evidence="2">
    <location>
        <begin position="259"/>
        <end position="268"/>
    </location>
</feature>
<feature type="compositionally biased region" description="Acidic residues" evidence="2">
    <location>
        <begin position="239"/>
        <end position="258"/>
    </location>
</feature>
<sequence>MSSMLCQGLQSCLEPRFVEPRALGLKLAPPKPFFSRTMEWARKSCTSDSDSDSEEQNTDNNINNNNDDIDTNKTIGGWSLIEALTNSSQSPINEANKEKESPYVHPLLKRYSSKLSEKSLELCTENLGCETGTDISENSDISSTTSSDSESGRSPTRDRQKLRHNWGMSKKVNSGSFPPPLTSISGSNCVQVRPHREGGRLVIKTVVVPSPQTFFQAERRDGRLRLHILKNFDSSTIDTEFEEDVEEEENYDAKEEEQEQKQEQKSEPEQEIEIEDEKEEDQDQDIDVEKDYLDEEMEGNNGNVGGEMGIEKFQRPRRCNESGRGKNGLLIWEPFWVAT</sequence>
<protein>
    <submittedName>
        <fullName evidence="4">The fantastic four family</fullName>
    </submittedName>
</protein>
<name>A0A200Q8B2_MACCD</name>
<comment type="caution">
    <text evidence="4">The sequence shown here is derived from an EMBL/GenBank/DDBJ whole genome shotgun (WGS) entry which is preliminary data.</text>
</comment>
<comment type="similarity">
    <text evidence="1">Belongs to the fantastic four family.</text>
</comment>
<dbReference type="InParanoid" id="A0A200Q8B2"/>
<dbReference type="EMBL" id="MVGT01002760">
    <property type="protein sequence ID" value="OVA06675.1"/>
    <property type="molecule type" value="Genomic_DNA"/>
</dbReference>
<feature type="domain" description="FAF" evidence="3">
    <location>
        <begin position="176"/>
        <end position="228"/>
    </location>
</feature>
<dbReference type="PANTHER" id="PTHR33155">
    <property type="entry name" value="FANTASTIC FOUR-LIKE PROTEIN (DUF3049)"/>
    <property type="match status" value="1"/>
</dbReference>
<keyword evidence="5" id="KW-1185">Reference proteome</keyword>
<evidence type="ECO:0000313" key="4">
    <source>
        <dbReference type="EMBL" id="OVA06675.1"/>
    </source>
</evidence>
<proteinExistence type="inferred from homology"/>
<feature type="compositionally biased region" description="Polar residues" evidence="2">
    <location>
        <begin position="171"/>
        <end position="180"/>
    </location>
</feature>
<gene>
    <name evidence="4" type="ORF">BVC80_8435g4</name>
</gene>
<dbReference type="OMA" id="CIQMRPR"/>